<evidence type="ECO:0000313" key="2">
    <source>
        <dbReference type="Proteomes" id="UP000002384"/>
    </source>
</evidence>
<dbReference type="EMBL" id="CP001291">
    <property type="protein sequence ID" value="ACK69527.1"/>
    <property type="molecule type" value="Genomic_DNA"/>
</dbReference>
<organism evidence="1 2">
    <name type="scientific">Gloeothece citriformis (strain PCC 7424)</name>
    <name type="common">Cyanothece sp. (strain PCC 7424)</name>
    <dbReference type="NCBI Taxonomy" id="65393"/>
    <lineage>
        <taxon>Bacteria</taxon>
        <taxon>Bacillati</taxon>
        <taxon>Cyanobacteriota</taxon>
        <taxon>Cyanophyceae</taxon>
        <taxon>Oscillatoriophycideae</taxon>
        <taxon>Chroococcales</taxon>
        <taxon>Aphanothecaceae</taxon>
        <taxon>Gloeothece</taxon>
        <taxon>Gloeothece citriformis</taxon>
    </lineage>
</organism>
<accession>B7KJS8</accession>
<dbReference type="KEGG" id="cyc:PCC7424_1074"/>
<dbReference type="HOGENOM" id="CLU_2896582_0_0_3"/>
<dbReference type="NCBIfam" id="TIGR03831">
    <property type="entry name" value="YgiT_finger"/>
    <property type="match status" value="1"/>
</dbReference>
<protein>
    <submittedName>
        <fullName evidence="1">Uncharacterized protein</fullName>
    </submittedName>
</protein>
<evidence type="ECO:0000313" key="1">
    <source>
        <dbReference type="EMBL" id="ACK69527.1"/>
    </source>
</evidence>
<sequence length="62" mass="7444">MIINYNIDITINYKNMRFCPICSGKTLRHIRHNQIYWYCPHCHQEVPDLRDITPLKTKVGIN</sequence>
<dbReference type="InterPro" id="IPR022453">
    <property type="entry name" value="Znf_MqsA-type"/>
</dbReference>
<dbReference type="AlphaFoldDB" id="B7KJS8"/>
<name>B7KJS8_GLOC7</name>
<dbReference type="eggNOG" id="ENOG5032JGM">
    <property type="taxonomic scope" value="Bacteria"/>
</dbReference>
<reference evidence="2" key="1">
    <citation type="journal article" date="2011" name="MBio">
        <title>Novel metabolic attributes of the genus Cyanothece, comprising a group of unicellular nitrogen-fixing Cyanobacteria.</title>
        <authorList>
            <person name="Bandyopadhyay A."/>
            <person name="Elvitigala T."/>
            <person name="Welsh E."/>
            <person name="Stockel J."/>
            <person name="Liberton M."/>
            <person name="Min H."/>
            <person name="Sherman L.A."/>
            <person name="Pakrasi H.B."/>
        </authorList>
    </citation>
    <scope>NUCLEOTIDE SEQUENCE [LARGE SCALE GENOMIC DNA]</scope>
    <source>
        <strain evidence="2">PCC 7424</strain>
    </source>
</reference>
<dbReference type="Proteomes" id="UP000002384">
    <property type="component" value="Chromosome"/>
</dbReference>
<keyword evidence="2" id="KW-1185">Reference proteome</keyword>
<proteinExistence type="predicted"/>
<gene>
    <name evidence="1" type="ordered locus">PCC7424_1074</name>
</gene>